<protein>
    <submittedName>
        <fullName evidence="1">EEIG1/EHBP1 protein amino-terminal domain protein</fullName>
    </submittedName>
</protein>
<accession>A0AAV8HYB8</accession>
<comment type="caution">
    <text evidence="1">The sequence shown here is derived from an EMBL/GenBank/DDBJ whole genome shotgun (WGS) entry which is preliminary data.</text>
</comment>
<dbReference type="Proteomes" id="UP001140206">
    <property type="component" value="Chromosome 1"/>
</dbReference>
<dbReference type="EMBL" id="JAMFTS010000001">
    <property type="protein sequence ID" value="KAJ4820616.1"/>
    <property type="molecule type" value="Genomic_DNA"/>
</dbReference>
<gene>
    <name evidence="1" type="ORF">LUZ62_033182</name>
</gene>
<organism evidence="1 2">
    <name type="scientific">Rhynchospora pubera</name>
    <dbReference type="NCBI Taxonomy" id="906938"/>
    <lineage>
        <taxon>Eukaryota</taxon>
        <taxon>Viridiplantae</taxon>
        <taxon>Streptophyta</taxon>
        <taxon>Embryophyta</taxon>
        <taxon>Tracheophyta</taxon>
        <taxon>Spermatophyta</taxon>
        <taxon>Magnoliopsida</taxon>
        <taxon>Liliopsida</taxon>
        <taxon>Poales</taxon>
        <taxon>Cyperaceae</taxon>
        <taxon>Cyperoideae</taxon>
        <taxon>Rhynchosporeae</taxon>
        <taxon>Rhynchospora</taxon>
    </lineage>
</organism>
<reference evidence="1" key="1">
    <citation type="submission" date="2022-08" db="EMBL/GenBank/DDBJ databases">
        <authorList>
            <person name="Marques A."/>
        </authorList>
    </citation>
    <scope>NUCLEOTIDE SEQUENCE</scope>
    <source>
        <strain evidence="1">RhyPub2mFocal</strain>
        <tissue evidence="1">Leaves</tissue>
    </source>
</reference>
<dbReference type="PANTHER" id="PTHR31182:SF17">
    <property type="entry name" value="EEIG1_EHBP1 PROTEIN AMINO-TERMINAL DOMAIN PROTEIN"/>
    <property type="match status" value="1"/>
</dbReference>
<evidence type="ECO:0000313" key="2">
    <source>
        <dbReference type="Proteomes" id="UP001140206"/>
    </source>
</evidence>
<sequence>MVEPKAMAKSTKYKVTMAVTRLEGLLLSTSTSTSTDEQEKALVEVKLQGQRHGLFPFLAGRKKRFSVSQRKRVECGGLVEWERQKEAARLDNVSVYVSGSSFHSDSVSGFDPSSHVSFSVLFGYQGQKESKQTRLEVIGTTNISLAECVRGCQPPNKHVQETIAPESVLEPQIKKVPITLRNGSVTYNAILDIDLQVVEAHPGKGSKVTPSNRDEQSTDMTNILHRQSSSCTEFVGPHDLLDSGKNLVSSRRRKSFGASTSHESGLFRINSILPWRRTSKDSDANKDKLAECDNRKSKKLKELDEDPIGSWEKKEFICREAETKLKTEVFFASIDQRDESADGQSACTALVVVFTHALLSKRLVSPTKQDLDMLIRDGSSEWRKLCDDATLLDRFPNKHFDLETVLSAKVRPISVLDEKSFIGFFQPESFISLSGAKSFDEIWNEITTNVQEGEAYVYIVSWNDHFFVLKVECGACYIIDTLGERLFEGCKKAYMLKFDESSEMYKLPEKNGEGSKEEELIVRGKECCREFINRFLAAIPLREELDIEKKGSEAVAVGAPHQRLQIEFHYATLSEKSSSNLDTEVQLLDSQGGDLLNL</sequence>
<dbReference type="AlphaFoldDB" id="A0AAV8HYB8"/>
<proteinExistence type="predicted"/>
<dbReference type="PANTHER" id="PTHR31182">
    <property type="entry name" value="C2 NT-TYPE DOMAIN-CONTAINING PROTEIN"/>
    <property type="match status" value="1"/>
</dbReference>
<name>A0AAV8HYB8_9POAL</name>
<keyword evidence="2" id="KW-1185">Reference proteome</keyword>
<evidence type="ECO:0000313" key="1">
    <source>
        <dbReference type="EMBL" id="KAJ4820616.1"/>
    </source>
</evidence>